<dbReference type="AlphaFoldDB" id="A0A645EDY6"/>
<evidence type="ECO:0000313" key="2">
    <source>
        <dbReference type="EMBL" id="MPM99338.1"/>
    </source>
</evidence>
<name>A0A645EDY6_9ZZZZ</name>
<evidence type="ECO:0000256" key="1">
    <source>
        <dbReference type="SAM" id="MobiDB-lite"/>
    </source>
</evidence>
<feature type="compositionally biased region" description="Basic and acidic residues" evidence="1">
    <location>
        <begin position="11"/>
        <end position="22"/>
    </location>
</feature>
<gene>
    <name evidence="2" type="ORF">SDC9_146529</name>
</gene>
<organism evidence="2">
    <name type="scientific">bioreactor metagenome</name>
    <dbReference type="NCBI Taxonomy" id="1076179"/>
    <lineage>
        <taxon>unclassified sequences</taxon>
        <taxon>metagenomes</taxon>
        <taxon>ecological metagenomes</taxon>
    </lineage>
</organism>
<comment type="caution">
    <text evidence="2">The sequence shown here is derived from an EMBL/GenBank/DDBJ whole genome shotgun (WGS) entry which is preliminary data.</text>
</comment>
<feature type="compositionally biased region" description="Acidic residues" evidence="1">
    <location>
        <begin position="51"/>
        <end position="62"/>
    </location>
</feature>
<feature type="region of interest" description="Disordered" evidence="1">
    <location>
        <begin position="116"/>
        <end position="144"/>
    </location>
</feature>
<accession>A0A645EDY6</accession>
<proteinExistence type="predicted"/>
<reference evidence="2" key="1">
    <citation type="submission" date="2019-08" db="EMBL/GenBank/DDBJ databases">
        <authorList>
            <person name="Kucharzyk K."/>
            <person name="Murdoch R.W."/>
            <person name="Higgins S."/>
            <person name="Loffler F."/>
        </authorList>
    </citation>
    <scope>NUCLEOTIDE SEQUENCE</scope>
</reference>
<protein>
    <submittedName>
        <fullName evidence="2">Uncharacterized protein</fullName>
    </submittedName>
</protein>
<sequence>MINSLANAAKKKAEAEKREAQRRVNPGQWQPPQSPDMMGGSFNAPQWEPPLPDELEGDDSGDPEGRAQPAGSGYAAAQGEQTDFDEPGMVFEQDVPKHADHQHQGYAYVNKAGMYEGRPLSKRPDRIPKQPSAPMQRSASALAQAPQPVKLGFTRNAVVQGLIYSEILTRPAPGIPPYMRGR</sequence>
<feature type="region of interest" description="Disordered" evidence="1">
    <location>
        <begin position="1"/>
        <end position="85"/>
    </location>
</feature>
<dbReference type="EMBL" id="VSSQ01045440">
    <property type="protein sequence ID" value="MPM99338.1"/>
    <property type="molecule type" value="Genomic_DNA"/>
</dbReference>